<protein>
    <submittedName>
        <fullName evidence="1">Uncharacterized protein</fullName>
    </submittedName>
</protein>
<proteinExistence type="predicted"/>
<dbReference type="AlphaFoldDB" id="A0A3B0RD64"/>
<gene>
    <name evidence="1" type="ORF">MNBD_ACTINO02-1596</name>
</gene>
<dbReference type="EMBL" id="UOEK01000004">
    <property type="protein sequence ID" value="VAV91274.1"/>
    <property type="molecule type" value="Genomic_DNA"/>
</dbReference>
<name>A0A3B0RD64_9ZZZZ</name>
<evidence type="ECO:0000313" key="1">
    <source>
        <dbReference type="EMBL" id="VAV91274.1"/>
    </source>
</evidence>
<organism evidence="1">
    <name type="scientific">hydrothermal vent metagenome</name>
    <dbReference type="NCBI Taxonomy" id="652676"/>
    <lineage>
        <taxon>unclassified sequences</taxon>
        <taxon>metagenomes</taxon>
        <taxon>ecological metagenomes</taxon>
    </lineage>
</organism>
<reference evidence="1" key="1">
    <citation type="submission" date="2018-06" db="EMBL/GenBank/DDBJ databases">
        <authorList>
            <person name="Zhirakovskaya E."/>
        </authorList>
    </citation>
    <scope>NUCLEOTIDE SEQUENCE</scope>
</reference>
<accession>A0A3B0RD64</accession>
<sequence>MIDAYSAVSNFMDPATAGRFGAGSHRVPIA</sequence>